<name>A0A4Y7IHY2_PAPSO</name>
<sequence length="317" mass="35285">MVVLTHQFIHPFRLPLSPPPSSRISKTKHNSIIITSSSSPMDTPQTNHLKFMDFPHLSISNKNLMVDLVSNMENTLSPDLLPSSLPPEVQYFENSSATSQGTLHIRSGTNSSLVDCILGSWIHCGLPNGGALDISTLTAYLNSKTDAPRFLIEFLQNSPNSLILILDLPPRKDLVINPEYLQTFYQETHLDELRKKLLELSEIRPYISSSLYIRALSSPTVISVSIDCESGGAARLEEIIQDHVGPIAKDMLEVWLNQCVGIERGVDESEKVELKKRDVLIKKKTVEMDLASSLPRLFGQDVADLVIKAIEKAFDIL</sequence>
<evidence type="ECO:0000313" key="1">
    <source>
        <dbReference type="EMBL" id="RZC48497.1"/>
    </source>
</evidence>
<dbReference type="Gramene" id="RZC48497">
    <property type="protein sequence ID" value="RZC48497"/>
    <property type="gene ID" value="C5167_016926"/>
</dbReference>
<organism evidence="1 2">
    <name type="scientific">Papaver somniferum</name>
    <name type="common">Opium poppy</name>
    <dbReference type="NCBI Taxonomy" id="3469"/>
    <lineage>
        <taxon>Eukaryota</taxon>
        <taxon>Viridiplantae</taxon>
        <taxon>Streptophyta</taxon>
        <taxon>Embryophyta</taxon>
        <taxon>Tracheophyta</taxon>
        <taxon>Spermatophyta</taxon>
        <taxon>Magnoliopsida</taxon>
        <taxon>Ranunculales</taxon>
        <taxon>Papaveraceae</taxon>
        <taxon>Papaveroideae</taxon>
        <taxon>Papaver</taxon>
    </lineage>
</organism>
<dbReference type="Proteomes" id="UP000316621">
    <property type="component" value="Chromosome 2"/>
</dbReference>
<dbReference type="PANTHER" id="PTHR34685">
    <property type="entry name" value="RED CHLOROPHYLL CATABOLITE REDUCTASE, CHLOROPLASTIC"/>
    <property type="match status" value="1"/>
</dbReference>
<dbReference type="Gene3D" id="3.40.1500.20">
    <property type="match status" value="1"/>
</dbReference>
<dbReference type="OMA" id="WVEFPHL"/>
<reference evidence="1 2" key="1">
    <citation type="journal article" date="2018" name="Science">
        <title>The opium poppy genome and morphinan production.</title>
        <authorList>
            <person name="Guo L."/>
            <person name="Winzer T."/>
            <person name="Yang X."/>
            <person name="Li Y."/>
            <person name="Ning Z."/>
            <person name="He Z."/>
            <person name="Teodor R."/>
            <person name="Lu Y."/>
            <person name="Bowser T.A."/>
            <person name="Graham I.A."/>
            <person name="Ye K."/>
        </authorList>
    </citation>
    <scope>NUCLEOTIDE SEQUENCE [LARGE SCALE GENOMIC DNA]</scope>
    <source>
        <strain evidence="2">cv. HN1</strain>
        <tissue evidence="1">Leaves</tissue>
    </source>
</reference>
<dbReference type="STRING" id="3469.A0A4Y7IHY2"/>
<evidence type="ECO:0000313" key="2">
    <source>
        <dbReference type="Proteomes" id="UP000316621"/>
    </source>
</evidence>
<accession>A0A4Y7IHY2</accession>
<gene>
    <name evidence="1" type="ORF">C5167_016926</name>
</gene>
<dbReference type="GO" id="GO:0015996">
    <property type="term" value="P:chlorophyll catabolic process"/>
    <property type="evidence" value="ECO:0007669"/>
    <property type="project" value="TreeGrafter"/>
</dbReference>
<protein>
    <recommendedName>
        <fullName evidence="3">Red chlorophyll catabolite reductase</fullName>
    </recommendedName>
</protein>
<dbReference type="GO" id="GO:0009507">
    <property type="term" value="C:chloroplast"/>
    <property type="evidence" value="ECO:0007669"/>
    <property type="project" value="TreeGrafter"/>
</dbReference>
<dbReference type="OrthoDB" id="26525at2759"/>
<dbReference type="EMBL" id="CM010716">
    <property type="protein sequence ID" value="RZC48497.1"/>
    <property type="molecule type" value="Genomic_DNA"/>
</dbReference>
<keyword evidence="2" id="KW-1185">Reference proteome</keyword>
<evidence type="ECO:0008006" key="3">
    <source>
        <dbReference type="Google" id="ProtNLM"/>
    </source>
</evidence>
<dbReference type="Pfam" id="PF06405">
    <property type="entry name" value="RCC_reductase"/>
    <property type="match status" value="1"/>
</dbReference>
<proteinExistence type="predicted"/>
<dbReference type="AlphaFoldDB" id="A0A4Y7IHY2"/>
<dbReference type="GO" id="GO:0051743">
    <property type="term" value="F:red chlorophyll catabolite reductase activity"/>
    <property type="evidence" value="ECO:0007669"/>
    <property type="project" value="InterPro"/>
</dbReference>
<dbReference type="InterPro" id="IPR009439">
    <property type="entry name" value="RCC_reductase"/>
</dbReference>
<dbReference type="PANTHER" id="PTHR34685:SF2">
    <property type="entry name" value="RED CHLOROPHYLL CATABOLITE REDUCTASE, CHLOROPLASTIC"/>
    <property type="match status" value="1"/>
</dbReference>